<reference evidence="1 2" key="1">
    <citation type="journal article" date="2012" name="J. Bacteriol.">
        <title>Complete genome sequence of Mycoplasma haemocanis strain Illinois.</title>
        <authorList>
            <person name="do Nascimento N.C."/>
            <person name="Guimaraes A.M."/>
            <person name="Santos A.P."/>
            <person name="Sanmiguel P.J."/>
            <person name="Messick J.B."/>
        </authorList>
    </citation>
    <scope>NUCLEOTIDE SEQUENCE [LARGE SCALE GENOMIC DNA]</scope>
    <source>
        <strain evidence="1 2">Illinois</strain>
    </source>
</reference>
<dbReference type="EMBL" id="CP003199">
    <property type="protein sequence ID" value="AEW45826.1"/>
    <property type="molecule type" value="Genomic_DNA"/>
</dbReference>
<dbReference type="Proteomes" id="UP000009135">
    <property type="component" value="Chromosome"/>
</dbReference>
<keyword evidence="2" id="KW-1185">Reference proteome</keyword>
<dbReference type="STRING" id="1111676.MHC_04850"/>
<dbReference type="OrthoDB" id="9823433at2"/>
<gene>
    <name evidence="1" type="ordered locus">MHC_04850</name>
</gene>
<proteinExistence type="predicted"/>
<dbReference type="HOGENOM" id="CLU_098620_0_0_14"/>
<dbReference type="KEGG" id="mhe:MHC_04850"/>
<dbReference type="AlphaFoldDB" id="H6N854"/>
<sequence>MNYLVKGLAGVVGCSGVCGGGYLLSQSLKDNKDGRFTAKTLISASGRTLLTSSSNQWVDRWSEYVKVAGNPLGIPNYDKESLDTQKVPEAFKNACLTKVDEKVSGEDDLLLKALSIHCIEMTDISQLITSGNTREVLSDSNDEDGWKTAWSNYINNPEGNKWELTNWDTDKQNLQSVPQDLKTKCKVKKGEKAYGVKDIKFQNVIDWCTKEKGK</sequence>
<organism evidence="1 2">
    <name type="scientific">Mycoplasma haemocanis (strain Illinois)</name>
    <dbReference type="NCBI Taxonomy" id="1111676"/>
    <lineage>
        <taxon>Bacteria</taxon>
        <taxon>Bacillati</taxon>
        <taxon>Mycoplasmatota</taxon>
        <taxon>Mollicutes</taxon>
        <taxon>Mycoplasmataceae</taxon>
        <taxon>Mycoplasma</taxon>
    </lineage>
</organism>
<accession>H6N854</accession>
<name>H6N854_MYCHN</name>
<evidence type="ECO:0000313" key="2">
    <source>
        <dbReference type="Proteomes" id="UP000009135"/>
    </source>
</evidence>
<protein>
    <submittedName>
        <fullName evidence="1">Uncharacterized protein</fullName>
    </submittedName>
</protein>
<evidence type="ECO:0000313" key="1">
    <source>
        <dbReference type="EMBL" id="AEW45826.1"/>
    </source>
</evidence>